<dbReference type="AlphaFoldDB" id="A0A2T9YXY4"/>
<sequence>MLQCFTRARAFELFQNDFFSLIHLFLVCFINWLLEPPSQQGFHKIVVIGDQFGLGIGDTIFGNGLTGLCDKLLILLNSSYVVKLNWLLYNKAEYEAQSSDWLLSSPKKLFQRLFEDPKYYNCEFVVVMLGSQDYIMHQTDNTTFTADKTFQNIVCIVEALERLGKRVVISFIPNPESWNLKKSKNIENCFAHQVNTKLMTKYQNSSVTLGPLCDISNYKYFRSDFYEPFRPNFNKKGYKFYASEMFDVILPKVVKFELEYLIEQS</sequence>
<evidence type="ECO:0000313" key="1">
    <source>
        <dbReference type="EMBL" id="PVU97154.1"/>
    </source>
</evidence>
<gene>
    <name evidence="1" type="ORF">BB561_000737</name>
</gene>
<comment type="caution">
    <text evidence="1">The sequence shown here is derived from an EMBL/GenBank/DDBJ whole genome shotgun (WGS) entry which is preliminary data.</text>
</comment>
<name>A0A2T9YXY4_9FUNG</name>
<proteinExistence type="predicted"/>
<dbReference type="Gene3D" id="3.40.50.1110">
    <property type="entry name" value="SGNH hydrolase"/>
    <property type="match status" value="1"/>
</dbReference>
<keyword evidence="2" id="KW-1185">Reference proteome</keyword>
<dbReference type="SUPFAM" id="SSF52266">
    <property type="entry name" value="SGNH hydrolase"/>
    <property type="match status" value="1"/>
</dbReference>
<dbReference type="Proteomes" id="UP000245383">
    <property type="component" value="Unassembled WGS sequence"/>
</dbReference>
<dbReference type="OrthoDB" id="57748at2759"/>
<dbReference type="EMBL" id="MBFR01000017">
    <property type="protein sequence ID" value="PVU97154.1"/>
    <property type="molecule type" value="Genomic_DNA"/>
</dbReference>
<dbReference type="InterPro" id="IPR036514">
    <property type="entry name" value="SGNH_hydro_sf"/>
</dbReference>
<organism evidence="1 2">
    <name type="scientific">Smittium simulii</name>
    <dbReference type="NCBI Taxonomy" id="133385"/>
    <lineage>
        <taxon>Eukaryota</taxon>
        <taxon>Fungi</taxon>
        <taxon>Fungi incertae sedis</taxon>
        <taxon>Zoopagomycota</taxon>
        <taxon>Kickxellomycotina</taxon>
        <taxon>Harpellomycetes</taxon>
        <taxon>Harpellales</taxon>
        <taxon>Legeriomycetaceae</taxon>
        <taxon>Smittium</taxon>
    </lineage>
</organism>
<protein>
    <recommendedName>
        <fullName evidence="3">SGNH hydrolase-type esterase domain-containing protein</fullName>
    </recommendedName>
</protein>
<evidence type="ECO:0000313" key="2">
    <source>
        <dbReference type="Proteomes" id="UP000245383"/>
    </source>
</evidence>
<reference evidence="1 2" key="1">
    <citation type="journal article" date="2018" name="MBio">
        <title>Comparative Genomics Reveals the Core Gene Toolbox for the Fungus-Insect Symbiosis.</title>
        <authorList>
            <person name="Wang Y."/>
            <person name="Stata M."/>
            <person name="Wang W."/>
            <person name="Stajich J.E."/>
            <person name="White M.M."/>
            <person name="Moncalvo J.M."/>
        </authorList>
    </citation>
    <scope>NUCLEOTIDE SEQUENCE [LARGE SCALE GENOMIC DNA]</scope>
    <source>
        <strain evidence="1 2">SWE-8-4</strain>
    </source>
</reference>
<accession>A0A2T9YXY4</accession>
<evidence type="ECO:0008006" key="3">
    <source>
        <dbReference type="Google" id="ProtNLM"/>
    </source>
</evidence>